<evidence type="ECO:0000313" key="2">
    <source>
        <dbReference type="EMBL" id="MFC5447301.1"/>
    </source>
</evidence>
<dbReference type="InterPro" id="IPR036390">
    <property type="entry name" value="WH_DNA-bd_sf"/>
</dbReference>
<sequence>MTQAKLRDLVIFGKSGALCSLLIRLGNTYGIDLGSSTFIDRRFSHAELAEMIATTRESVSRMLGDLKNKDVIVYLDGHIMIN</sequence>
<protein>
    <submittedName>
        <fullName evidence="2">Helix-turn-helix domain-containing protein</fullName>
    </submittedName>
</protein>
<dbReference type="EMBL" id="JBHSMJ010000006">
    <property type="protein sequence ID" value="MFC5447301.1"/>
    <property type="molecule type" value="Genomic_DNA"/>
</dbReference>
<organism evidence="2 3">
    <name type="scientific">Paenibacillus aestuarii</name>
    <dbReference type="NCBI Taxonomy" id="516965"/>
    <lineage>
        <taxon>Bacteria</taxon>
        <taxon>Bacillati</taxon>
        <taxon>Bacillota</taxon>
        <taxon>Bacilli</taxon>
        <taxon>Bacillales</taxon>
        <taxon>Paenibacillaceae</taxon>
        <taxon>Paenibacillus</taxon>
    </lineage>
</organism>
<comment type="caution">
    <text evidence="2">The sequence shown here is derived from an EMBL/GenBank/DDBJ whole genome shotgun (WGS) entry which is preliminary data.</text>
</comment>
<dbReference type="Gene3D" id="1.10.10.10">
    <property type="entry name" value="Winged helix-like DNA-binding domain superfamily/Winged helix DNA-binding domain"/>
    <property type="match status" value="1"/>
</dbReference>
<reference evidence="3" key="1">
    <citation type="journal article" date="2019" name="Int. J. Syst. Evol. Microbiol.">
        <title>The Global Catalogue of Microorganisms (GCM) 10K type strain sequencing project: providing services to taxonomists for standard genome sequencing and annotation.</title>
        <authorList>
            <consortium name="The Broad Institute Genomics Platform"/>
            <consortium name="The Broad Institute Genome Sequencing Center for Infectious Disease"/>
            <person name="Wu L."/>
            <person name="Ma J."/>
        </authorList>
    </citation>
    <scope>NUCLEOTIDE SEQUENCE [LARGE SCALE GENOMIC DNA]</scope>
    <source>
        <strain evidence="3">KACC 11904</strain>
    </source>
</reference>
<feature type="domain" description="HTH crp-type" evidence="1">
    <location>
        <begin position="12"/>
        <end position="82"/>
    </location>
</feature>
<dbReference type="Pfam" id="PF13545">
    <property type="entry name" value="HTH_Crp_2"/>
    <property type="match status" value="1"/>
</dbReference>
<dbReference type="SUPFAM" id="SSF46785">
    <property type="entry name" value="Winged helix' DNA-binding domain"/>
    <property type="match status" value="1"/>
</dbReference>
<evidence type="ECO:0000313" key="3">
    <source>
        <dbReference type="Proteomes" id="UP001596044"/>
    </source>
</evidence>
<dbReference type="InterPro" id="IPR036388">
    <property type="entry name" value="WH-like_DNA-bd_sf"/>
</dbReference>
<proteinExistence type="predicted"/>
<dbReference type="Proteomes" id="UP001596044">
    <property type="component" value="Unassembled WGS sequence"/>
</dbReference>
<keyword evidence="3" id="KW-1185">Reference proteome</keyword>
<dbReference type="RefSeq" id="WP_270884340.1">
    <property type="nucleotide sequence ID" value="NZ_JAQFVF010000068.1"/>
</dbReference>
<name>A0ABW0K3Z6_9BACL</name>
<dbReference type="InterPro" id="IPR012318">
    <property type="entry name" value="HTH_CRP"/>
</dbReference>
<accession>A0ABW0K3Z6</accession>
<gene>
    <name evidence="2" type="ORF">ACFPOG_03460</name>
</gene>
<evidence type="ECO:0000259" key="1">
    <source>
        <dbReference type="PROSITE" id="PS51063"/>
    </source>
</evidence>
<dbReference type="PROSITE" id="PS51063">
    <property type="entry name" value="HTH_CRP_2"/>
    <property type="match status" value="1"/>
</dbReference>